<sequence length="224" mass="24512">MEKIGFLLFTIALAALIAWKLILPDYRKKKYLRTILWSVLAIGFVIAGLQGPGSSENNTAKSTSSSQSSLKNKSSDKSATRKSSSTASSSSSSKKKTDSINDKLMESLTEDQGFANGTLDENGNPTQNGTKNPQYNWATHVQKILWTKDKTIAIYMYDAENLNKSQLTTVAQSAQQAAEATLMTEEKISAEQTVKGVHTTVYSGNTIIGHTKAFDNKSFVWNVK</sequence>
<keyword evidence="2" id="KW-0472">Membrane</keyword>
<feature type="region of interest" description="Disordered" evidence="1">
    <location>
        <begin position="54"/>
        <end position="99"/>
    </location>
</feature>
<organism evidence="3 4">
    <name type="scientific">Limosilactobacillus mucosae</name>
    <name type="common">Lactobacillus mucosae</name>
    <dbReference type="NCBI Taxonomy" id="97478"/>
    <lineage>
        <taxon>Bacteria</taxon>
        <taxon>Bacillati</taxon>
        <taxon>Bacillota</taxon>
        <taxon>Bacilli</taxon>
        <taxon>Lactobacillales</taxon>
        <taxon>Lactobacillaceae</taxon>
        <taxon>Limosilactobacillus</taxon>
    </lineage>
</organism>
<feature type="region of interest" description="Disordered" evidence="1">
    <location>
        <begin position="114"/>
        <end position="134"/>
    </location>
</feature>
<keyword evidence="2" id="KW-0812">Transmembrane</keyword>
<feature type="compositionally biased region" description="Low complexity" evidence="1">
    <location>
        <begin position="81"/>
        <end position="92"/>
    </location>
</feature>
<accession>A0AAJ1HQ14</accession>
<feature type="transmembrane region" description="Helical" evidence="2">
    <location>
        <begin position="6"/>
        <end position="23"/>
    </location>
</feature>
<evidence type="ECO:0000256" key="2">
    <source>
        <dbReference type="SAM" id="Phobius"/>
    </source>
</evidence>
<evidence type="ECO:0000313" key="3">
    <source>
        <dbReference type="EMBL" id="MDC2828502.1"/>
    </source>
</evidence>
<comment type="caution">
    <text evidence="3">The sequence shown here is derived from an EMBL/GenBank/DDBJ whole genome shotgun (WGS) entry which is preliminary data.</text>
</comment>
<feature type="compositionally biased region" description="Polar residues" evidence="1">
    <location>
        <begin position="119"/>
        <end position="134"/>
    </location>
</feature>
<dbReference type="RefSeq" id="WP_272207479.1">
    <property type="nucleotide sequence ID" value="NZ_JAQONC010000004.1"/>
</dbReference>
<dbReference type="AlphaFoldDB" id="A0AAJ1HQ14"/>
<feature type="transmembrane region" description="Helical" evidence="2">
    <location>
        <begin position="35"/>
        <end position="53"/>
    </location>
</feature>
<keyword evidence="2" id="KW-1133">Transmembrane helix</keyword>
<evidence type="ECO:0000313" key="4">
    <source>
        <dbReference type="Proteomes" id="UP001218021"/>
    </source>
</evidence>
<proteinExistence type="predicted"/>
<evidence type="ECO:0000256" key="1">
    <source>
        <dbReference type="SAM" id="MobiDB-lite"/>
    </source>
</evidence>
<name>A0AAJ1HQ14_LIMMU</name>
<reference evidence="3" key="1">
    <citation type="submission" date="2023-01" db="EMBL/GenBank/DDBJ databases">
        <title>Genome analysis of 13 Lactobacillus isolated from gut of wild boar.</title>
        <authorList>
            <person name="Papp P."/>
            <person name="Libisch B."/>
            <person name="Nagy T."/>
            <person name="Olasz F."/>
        </authorList>
    </citation>
    <scope>NUCLEOTIDE SEQUENCE</scope>
    <source>
        <strain evidence="3">F108</strain>
    </source>
</reference>
<dbReference type="EMBL" id="JAQOND010000032">
    <property type="protein sequence ID" value="MDC2828502.1"/>
    <property type="molecule type" value="Genomic_DNA"/>
</dbReference>
<dbReference type="Proteomes" id="UP001218021">
    <property type="component" value="Unassembled WGS sequence"/>
</dbReference>
<gene>
    <name evidence="3" type="ORF">PO158_09435</name>
</gene>
<protein>
    <submittedName>
        <fullName evidence="3">Uncharacterized protein</fullName>
    </submittedName>
</protein>
<feature type="compositionally biased region" description="Low complexity" evidence="1">
    <location>
        <begin position="61"/>
        <end position="72"/>
    </location>
</feature>